<dbReference type="InterPro" id="IPR014729">
    <property type="entry name" value="Rossmann-like_a/b/a_fold"/>
</dbReference>
<sequence length="219" mass="25904">MAFLTKCYSLINKLDAKFFIVDHKLRKNSSKEAKLVKLFLRKFDIDCKILKWEGKKPHSNIQGIARNNRYDLLKNACKKNNINQLLIGHHIDDLYENFFIRLLRGSGLKGLSSFGEVIKEEENNILILRPLINFEKKELIYISKNVFKFFIEDPSNQNFIFQRIRIRKLILELNKEGFDKKKLDLTIKNLKSADSAINFYVEKNIQNNAKFIKQKIFIF</sequence>
<accession>A0A382Q0X1</accession>
<reference evidence="8" key="1">
    <citation type="submission" date="2018-05" db="EMBL/GenBank/DDBJ databases">
        <authorList>
            <person name="Lanie J.A."/>
            <person name="Ng W.-L."/>
            <person name="Kazmierczak K.M."/>
            <person name="Andrzejewski T.M."/>
            <person name="Davidsen T.M."/>
            <person name="Wayne K.J."/>
            <person name="Tettelin H."/>
            <person name="Glass J.I."/>
            <person name="Rusch D."/>
            <person name="Podicherti R."/>
            <person name="Tsui H.-C.T."/>
            <person name="Winkler M.E."/>
        </authorList>
    </citation>
    <scope>NUCLEOTIDE SEQUENCE</scope>
</reference>
<dbReference type="Pfam" id="PF01171">
    <property type="entry name" value="ATP_bind_3"/>
    <property type="match status" value="1"/>
</dbReference>
<dbReference type="AlphaFoldDB" id="A0A382Q0X1"/>
<dbReference type="InterPro" id="IPR011063">
    <property type="entry name" value="TilS/TtcA_N"/>
</dbReference>
<evidence type="ECO:0000259" key="7">
    <source>
        <dbReference type="Pfam" id="PF01171"/>
    </source>
</evidence>
<dbReference type="Gene3D" id="3.40.50.620">
    <property type="entry name" value="HUPs"/>
    <property type="match status" value="1"/>
</dbReference>
<proteinExistence type="predicted"/>
<dbReference type="CDD" id="cd01992">
    <property type="entry name" value="TilS_N"/>
    <property type="match status" value="1"/>
</dbReference>
<evidence type="ECO:0000313" key="8">
    <source>
        <dbReference type="EMBL" id="SVC78660.1"/>
    </source>
</evidence>
<dbReference type="InterPro" id="IPR012795">
    <property type="entry name" value="tRNA_Ile_lys_synt_N"/>
</dbReference>
<dbReference type="GO" id="GO:0032267">
    <property type="term" value="F:tRNA(Ile)-lysidine synthase activity"/>
    <property type="evidence" value="ECO:0007669"/>
    <property type="project" value="UniProtKB-EC"/>
</dbReference>
<dbReference type="EMBL" id="UINC01110866">
    <property type="protein sequence ID" value="SVC78660.1"/>
    <property type="molecule type" value="Genomic_DNA"/>
</dbReference>
<evidence type="ECO:0000256" key="6">
    <source>
        <dbReference type="ARBA" id="ARBA00048539"/>
    </source>
</evidence>
<feature type="domain" description="tRNA(Ile)-lysidine/2-thiocytidine synthase N-terminal" evidence="7">
    <location>
        <begin position="13"/>
        <end position="168"/>
    </location>
</feature>
<name>A0A382Q0X1_9ZZZZ</name>
<dbReference type="PANTHER" id="PTHR43033:SF1">
    <property type="entry name" value="TRNA(ILE)-LYSIDINE SYNTHASE-RELATED"/>
    <property type="match status" value="1"/>
</dbReference>
<keyword evidence="3" id="KW-0819">tRNA processing</keyword>
<dbReference type="GO" id="GO:0008033">
    <property type="term" value="P:tRNA processing"/>
    <property type="evidence" value="ECO:0007669"/>
    <property type="project" value="UniProtKB-KW"/>
</dbReference>
<protein>
    <recommendedName>
        <fullName evidence="1">tRNA(Ile)-lysidine synthetase</fullName>
        <ecNumber evidence="1">6.3.4.19</ecNumber>
    </recommendedName>
</protein>
<evidence type="ECO:0000256" key="2">
    <source>
        <dbReference type="ARBA" id="ARBA00022598"/>
    </source>
</evidence>
<dbReference type="SUPFAM" id="SSF52402">
    <property type="entry name" value="Adenine nucleotide alpha hydrolases-like"/>
    <property type="match status" value="1"/>
</dbReference>
<dbReference type="NCBIfam" id="TIGR02432">
    <property type="entry name" value="lysidine_TilS_N"/>
    <property type="match status" value="1"/>
</dbReference>
<evidence type="ECO:0000256" key="1">
    <source>
        <dbReference type="ARBA" id="ARBA00013267"/>
    </source>
</evidence>
<evidence type="ECO:0000256" key="5">
    <source>
        <dbReference type="ARBA" id="ARBA00022840"/>
    </source>
</evidence>
<gene>
    <name evidence="8" type="ORF">METZ01_LOCUS331514</name>
</gene>
<organism evidence="8">
    <name type="scientific">marine metagenome</name>
    <dbReference type="NCBI Taxonomy" id="408172"/>
    <lineage>
        <taxon>unclassified sequences</taxon>
        <taxon>metagenomes</taxon>
        <taxon>ecological metagenomes</taxon>
    </lineage>
</organism>
<dbReference type="PANTHER" id="PTHR43033">
    <property type="entry name" value="TRNA(ILE)-LYSIDINE SYNTHASE-RELATED"/>
    <property type="match status" value="1"/>
</dbReference>
<keyword evidence="2" id="KW-0436">Ligase</keyword>
<comment type="catalytic activity">
    <reaction evidence="6">
        <text>cytidine(34) in tRNA(Ile2) + L-lysine + ATP = lysidine(34) in tRNA(Ile2) + AMP + diphosphate + H(+)</text>
        <dbReference type="Rhea" id="RHEA:43744"/>
        <dbReference type="Rhea" id="RHEA-COMP:10625"/>
        <dbReference type="Rhea" id="RHEA-COMP:10670"/>
        <dbReference type="ChEBI" id="CHEBI:15378"/>
        <dbReference type="ChEBI" id="CHEBI:30616"/>
        <dbReference type="ChEBI" id="CHEBI:32551"/>
        <dbReference type="ChEBI" id="CHEBI:33019"/>
        <dbReference type="ChEBI" id="CHEBI:82748"/>
        <dbReference type="ChEBI" id="CHEBI:83665"/>
        <dbReference type="ChEBI" id="CHEBI:456215"/>
        <dbReference type="EC" id="6.3.4.19"/>
    </reaction>
</comment>
<evidence type="ECO:0000256" key="4">
    <source>
        <dbReference type="ARBA" id="ARBA00022741"/>
    </source>
</evidence>
<dbReference type="EC" id="6.3.4.19" evidence="1"/>
<dbReference type="GO" id="GO:0005524">
    <property type="term" value="F:ATP binding"/>
    <property type="evidence" value="ECO:0007669"/>
    <property type="project" value="UniProtKB-KW"/>
</dbReference>
<keyword evidence="5" id="KW-0067">ATP-binding</keyword>
<keyword evidence="4" id="KW-0547">Nucleotide-binding</keyword>
<dbReference type="InterPro" id="IPR012094">
    <property type="entry name" value="tRNA_Ile_lys_synt"/>
</dbReference>
<evidence type="ECO:0000256" key="3">
    <source>
        <dbReference type="ARBA" id="ARBA00022694"/>
    </source>
</evidence>